<evidence type="ECO:0000256" key="1">
    <source>
        <dbReference type="SAM" id="Phobius"/>
    </source>
</evidence>
<dbReference type="EMBL" id="JAGYWB010000016">
    <property type="protein sequence ID" value="KAI0496824.1"/>
    <property type="molecule type" value="Genomic_DNA"/>
</dbReference>
<keyword evidence="1" id="KW-1133">Transmembrane helix</keyword>
<dbReference type="Proteomes" id="UP000829196">
    <property type="component" value="Unassembled WGS sequence"/>
</dbReference>
<keyword evidence="1" id="KW-0812">Transmembrane</keyword>
<evidence type="ECO:0000313" key="2">
    <source>
        <dbReference type="EMBL" id="KAI0496824.1"/>
    </source>
</evidence>
<accession>A0A8T3ALA8</accession>
<proteinExistence type="predicted"/>
<feature type="transmembrane region" description="Helical" evidence="1">
    <location>
        <begin position="42"/>
        <end position="62"/>
    </location>
</feature>
<dbReference type="AlphaFoldDB" id="A0A8T3ALA8"/>
<reference evidence="2" key="1">
    <citation type="journal article" date="2022" name="Front. Genet.">
        <title>Chromosome-Scale Assembly of the Dendrobium nobile Genome Provides Insights Into the Molecular Mechanism of the Biosynthesis of the Medicinal Active Ingredient of Dendrobium.</title>
        <authorList>
            <person name="Xu Q."/>
            <person name="Niu S.-C."/>
            <person name="Li K.-L."/>
            <person name="Zheng P.-J."/>
            <person name="Zhang X.-J."/>
            <person name="Jia Y."/>
            <person name="Liu Y."/>
            <person name="Niu Y.-X."/>
            <person name="Yu L.-H."/>
            <person name="Chen D.-F."/>
            <person name="Zhang G.-Q."/>
        </authorList>
    </citation>
    <scope>NUCLEOTIDE SEQUENCE</scope>
    <source>
        <tissue evidence="2">Leaf</tissue>
    </source>
</reference>
<evidence type="ECO:0000313" key="3">
    <source>
        <dbReference type="Proteomes" id="UP000829196"/>
    </source>
</evidence>
<comment type="caution">
    <text evidence="2">The sequence shown here is derived from an EMBL/GenBank/DDBJ whole genome shotgun (WGS) entry which is preliminary data.</text>
</comment>
<feature type="transmembrane region" description="Helical" evidence="1">
    <location>
        <begin position="12"/>
        <end position="30"/>
    </location>
</feature>
<name>A0A8T3ALA8_DENNO</name>
<sequence length="74" mass="8560">MMRGTNIWLPGWFSSLGWLALRLMMFFVTWKLIFSTAGSQEVLPFFGGPACYCAGWFIWSYATPRNVLLTTREE</sequence>
<keyword evidence="3" id="KW-1185">Reference proteome</keyword>
<organism evidence="2 3">
    <name type="scientific">Dendrobium nobile</name>
    <name type="common">Orchid</name>
    <dbReference type="NCBI Taxonomy" id="94219"/>
    <lineage>
        <taxon>Eukaryota</taxon>
        <taxon>Viridiplantae</taxon>
        <taxon>Streptophyta</taxon>
        <taxon>Embryophyta</taxon>
        <taxon>Tracheophyta</taxon>
        <taxon>Spermatophyta</taxon>
        <taxon>Magnoliopsida</taxon>
        <taxon>Liliopsida</taxon>
        <taxon>Asparagales</taxon>
        <taxon>Orchidaceae</taxon>
        <taxon>Epidendroideae</taxon>
        <taxon>Malaxideae</taxon>
        <taxon>Dendrobiinae</taxon>
        <taxon>Dendrobium</taxon>
    </lineage>
</organism>
<gene>
    <name evidence="2" type="ORF">KFK09_023148</name>
</gene>
<protein>
    <submittedName>
        <fullName evidence="2">Uncharacterized protein</fullName>
    </submittedName>
</protein>
<keyword evidence="1" id="KW-0472">Membrane</keyword>